<gene>
    <name evidence="1" type="ORF">M011DRAFT_452146</name>
</gene>
<evidence type="ECO:0000313" key="1">
    <source>
        <dbReference type="EMBL" id="KAF2743073.1"/>
    </source>
</evidence>
<evidence type="ECO:0000313" key="2">
    <source>
        <dbReference type="Proteomes" id="UP000799440"/>
    </source>
</evidence>
<reference evidence="1" key="1">
    <citation type="journal article" date="2020" name="Stud. Mycol.">
        <title>101 Dothideomycetes genomes: a test case for predicting lifestyles and emergence of pathogens.</title>
        <authorList>
            <person name="Haridas S."/>
            <person name="Albert R."/>
            <person name="Binder M."/>
            <person name="Bloem J."/>
            <person name="Labutti K."/>
            <person name="Salamov A."/>
            <person name="Andreopoulos B."/>
            <person name="Baker S."/>
            <person name="Barry K."/>
            <person name="Bills G."/>
            <person name="Bluhm B."/>
            <person name="Cannon C."/>
            <person name="Castanera R."/>
            <person name="Culley D."/>
            <person name="Daum C."/>
            <person name="Ezra D."/>
            <person name="Gonzalez J."/>
            <person name="Henrissat B."/>
            <person name="Kuo A."/>
            <person name="Liang C."/>
            <person name="Lipzen A."/>
            <person name="Lutzoni F."/>
            <person name="Magnuson J."/>
            <person name="Mondo S."/>
            <person name="Nolan M."/>
            <person name="Ohm R."/>
            <person name="Pangilinan J."/>
            <person name="Park H.-J."/>
            <person name="Ramirez L."/>
            <person name="Alfaro M."/>
            <person name="Sun H."/>
            <person name="Tritt A."/>
            <person name="Yoshinaga Y."/>
            <person name="Zwiers L.-H."/>
            <person name="Turgeon B."/>
            <person name="Goodwin S."/>
            <person name="Spatafora J."/>
            <person name="Crous P."/>
            <person name="Grigoriev I."/>
        </authorList>
    </citation>
    <scope>NUCLEOTIDE SEQUENCE</scope>
    <source>
        <strain evidence="1">CBS 119925</strain>
    </source>
</reference>
<protein>
    <submittedName>
        <fullName evidence="1">Uncharacterized protein</fullName>
    </submittedName>
</protein>
<name>A0A6A6UZ95_9PLEO</name>
<dbReference type="Proteomes" id="UP000799440">
    <property type="component" value="Unassembled WGS sequence"/>
</dbReference>
<dbReference type="EMBL" id="MU006601">
    <property type="protein sequence ID" value="KAF2743073.1"/>
    <property type="molecule type" value="Genomic_DNA"/>
</dbReference>
<accession>A0A6A6UZ95</accession>
<proteinExistence type="predicted"/>
<keyword evidence="2" id="KW-1185">Reference proteome</keyword>
<organism evidence="1 2">
    <name type="scientific">Sporormia fimetaria CBS 119925</name>
    <dbReference type="NCBI Taxonomy" id="1340428"/>
    <lineage>
        <taxon>Eukaryota</taxon>
        <taxon>Fungi</taxon>
        <taxon>Dikarya</taxon>
        <taxon>Ascomycota</taxon>
        <taxon>Pezizomycotina</taxon>
        <taxon>Dothideomycetes</taxon>
        <taxon>Pleosporomycetidae</taxon>
        <taxon>Pleosporales</taxon>
        <taxon>Sporormiaceae</taxon>
        <taxon>Sporormia</taxon>
    </lineage>
</organism>
<sequence>MELIRRNYDFDGMKECEGPAGMEVPFMDLGWFSGMSVRVLCTGGDIKTVKSRLSEKDIVD</sequence>
<dbReference type="AlphaFoldDB" id="A0A6A6UZ95"/>